<evidence type="ECO:0000256" key="1">
    <source>
        <dbReference type="PROSITE-ProRule" id="PRU00042"/>
    </source>
</evidence>
<organism evidence="3 4">
    <name type="scientific">Rhizophagus irregularis (strain DAOM 197198w)</name>
    <name type="common">Glomus intraradices</name>
    <dbReference type="NCBI Taxonomy" id="1432141"/>
    <lineage>
        <taxon>Eukaryota</taxon>
        <taxon>Fungi</taxon>
        <taxon>Fungi incertae sedis</taxon>
        <taxon>Mucoromycota</taxon>
        <taxon>Glomeromycotina</taxon>
        <taxon>Glomeromycetes</taxon>
        <taxon>Glomerales</taxon>
        <taxon>Glomeraceae</taxon>
        <taxon>Rhizophagus</taxon>
    </lineage>
</organism>
<dbReference type="EMBL" id="JEMT01013649">
    <property type="protein sequence ID" value="EXX73808.1"/>
    <property type="molecule type" value="Genomic_DNA"/>
</dbReference>
<name>A0A015N3W4_RHIIW</name>
<dbReference type="OrthoDB" id="2314877at2759"/>
<proteinExistence type="predicted"/>
<keyword evidence="1" id="KW-0479">Metal-binding</keyword>
<keyword evidence="1" id="KW-0863">Zinc-finger</keyword>
<evidence type="ECO:0000313" key="3">
    <source>
        <dbReference type="EMBL" id="EXX73808.1"/>
    </source>
</evidence>
<comment type="caution">
    <text evidence="3">The sequence shown here is derived from an EMBL/GenBank/DDBJ whole genome shotgun (WGS) entry which is preliminary data.</text>
</comment>
<evidence type="ECO:0000259" key="2">
    <source>
        <dbReference type="PROSITE" id="PS50157"/>
    </source>
</evidence>
<reference evidence="3 4" key="1">
    <citation type="submission" date="2014-02" db="EMBL/GenBank/DDBJ databases">
        <title>Single nucleus genome sequencing reveals high similarity among nuclei of an endomycorrhizal fungus.</title>
        <authorList>
            <person name="Lin K."/>
            <person name="Geurts R."/>
            <person name="Zhang Z."/>
            <person name="Limpens E."/>
            <person name="Saunders D.G."/>
            <person name="Mu D."/>
            <person name="Pang E."/>
            <person name="Cao H."/>
            <person name="Cha H."/>
            <person name="Lin T."/>
            <person name="Zhou Q."/>
            <person name="Shang Y."/>
            <person name="Li Y."/>
            <person name="Ivanov S."/>
            <person name="Sharma T."/>
            <person name="Velzen R.V."/>
            <person name="Ruijter N.D."/>
            <person name="Aanen D.K."/>
            <person name="Win J."/>
            <person name="Kamoun S."/>
            <person name="Bisseling T."/>
            <person name="Huang S."/>
        </authorList>
    </citation>
    <scope>NUCLEOTIDE SEQUENCE [LARGE SCALE GENOMIC DNA]</scope>
    <source>
        <strain evidence="4">DAOM197198w</strain>
    </source>
</reference>
<protein>
    <recommendedName>
        <fullName evidence="2">C2H2-type domain-containing protein</fullName>
    </recommendedName>
</protein>
<keyword evidence="1" id="KW-0862">Zinc</keyword>
<dbReference type="InterPro" id="IPR036236">
    <property type="entry name" value="Znf_C2H2_sf"/>
</dbReference>
<dbReference type="InterPro" id="IPR013087">
    <property type="entry name" value="Znf_C2H2_type"/>
</dbReference>
<dbReference type="SUPFAM" id="SSF57667">
    <property type="entry name" value="beta-beta-alpha zinc fingers"/>
    <property type="match status" value="1"/>
</dbReference>
<dbReference type="AlphaFoldDB" id="A0A015N3W4"/>
<gene>
    <name evidence="3" type="ORF">RirG_057040</name>
</gene>
<keyword evidence="4" id="KW-1185">Reference proteome</keyword>
<dbReference type="PROSITE" id="PS50157">
    <property type="entry name" value="ZINC_FINGER_C2H2_2"/>
    <property type="match status" value="1"/>
</dbReference>
<evidence type="ECO:0000313" key="4">
    <source>
        <dbReference type="Proteomes" id="UP000022910"/>
    </source>
</evidence>
<feature type="domain" description="C2H2-type" evidence="2">
    <location>
        <begin position="18"/>
        <end position="47"/>
    </location>
</feature>
<accession>A0A015N3W4</accession>
<dbReference type="HOGENOM" id="CLU_113832_0_0_1"/>
<dbReference type="Proteomes" id="UP000022910">
    <property type="component" value="Unassembled WGS sequence"/>
</dbReference>
<sequence>MITVPYTPPHTPPPSNFFLCFTCGRQFKSSRGLTQHTRVIKKYNQRQGLDDVYRKEVAKGNYKCIFHGDGAYQILSEILNSDQWGKKGYSQKQETYVVCLNPTPWNSNSHDQSEEIDPLEQLIHQQSKNYKKTRRPKFSHRKILVEWKKRVSREINGNLCTAGYIYFNFYISQSFVL</sequence>
<dbReference type="GO" id="GO:0008270">
    <property type="term" value="F:zinc ion binding"/>
    <property type="evidence" value="ECO:0007669"/>
    <property type="project" value="UniProtKB-KW"/>
</dbReference>